<keyword evidence="11 17" id="KW-0249">Electron transport</keyword>
<evidence type="ECO:0000256" key="13">
    <source>
        <dbReference type="ARBA" id="ARBA00023004"/>
    </source>
</evidence>
<dbReference type="GO" id="GO:0010181">
    <property type="term" value="F:FMN binding"/>
    <property type="evidence" value="ECO:0007669"/>
    <property type="project" value="UniProtKB-UniRule"/>
</dbReference>
<name>A0A8K0SU72_9HYPO</name>
<dbReference type="Gene3D" id="1.20.990.10">
    <property type="entry name" value="NADPH-cytochrome p450 Reductase, Chain A, domain 3"/>
    <property type="match status" value="1"/>
</dbReference>
<dbReference type="GO" id="GO:0050660">
    <property type="term" value="F:flavin adenine dinucleotide binding"/>
    <property type="evidence" value="ECO:0007669"/>
    <property type="project" value="TreeGrafter"/>
</dbReference>
<keyword evidence="8 17" id="KW-0479">Metal-binding</keyword>
<evidence type="ECO:0000256" key="1">
    <source>
        <dbReference type="ARBA" id="ARBA00001971"/>
    </source>
</evidence>
<comment type="pathway">
    <text evidence="2">Mycotoxin biosynthesis.</text>
</comment>
<evidence type="ECO:0000256" key="9">
    <source>
        <dbReference type="ARBA" id="ARBA00022827"/>
    </source>
</evidence>
<dbReference type="PROSITE" id="PS50902">
    <property type="entry name" value="FLAVODOXIN_LIKE"/>
    <property type="match status" value="1"/>
</dbReference>
<keyword evidence="14 17" id="KW-0503">Monooxygenase</keyword>
<dbReference type="Gene3D" id="2.40.30.10">
    <property type="entry name" value="Translation factors"/>
    <property type="match status" value="1"/>
</dbReference>
<evidence type="ECO:0000313" key="22">
    <source>
        <dbReference type="Proteomes" id="UP000813444"/>
    </source>
</evidence>
<keyword evidence="5 17" id="KW-0349">Heme</keyword>
<dbReference type="SUPFAM" id="SSF63380">
    <property type="entry name" value="Riboflavin synthase domain-like"/>
    <property type="match status" value="1"/>
</dbReference>
<comment type="catalytic activity">
    <reaction evidence="16 17">
        <text>2 oxidized [cytochrome P450] + NADPH = 2 reduced [cytochrome P450] + NADP(+) + H(+)</text>
        <dbReference type="Rhea" id="RHEA:24040"/>
        <dbReference type="Rhea" id="RHEA-COMP:14627"/>
        <dbReference type="Rhea" id="RHEA-COMP:14628"/>
        <dbReference type="ChEBI" id="CHEBI:15378"/>
        <dbReference type="ChEBI" id="CHEBI:55376"/>
        <dbReference type="ChEBI" id="CHEBI:57783"/>
        <dbReference type="ChEBI" id="CHEBI:58349"/>
        <dbReference type="ChEBI" id="CHEBI:60344"/>
        <dbReference type="EC" id="1.6.2.4"/>
    </reaction>
</comment>
<comment type="cofactor">
    <cofactor evidence="17">
        <name>FAD</name>
        <dbReference type="ChEBI" id="CHEBI:57692"/>
    </cofactor>
    <cofactor evidence="17">
        <name>FMN</name>
        <dbReference type="ChEBI" id="CHEBI:58210"/>
    </cofactor>
</comment>
<dbReference type="FunFam" id="1.10.630.10:FF:000040">
    <property type="entry name" value="Bifunctional cytochrome P450/NADPH--P450 reductase"/>
    <property type="match status" value="1"/>
</dbReference>
<reference evidence="21" key="1">
    <citation type="journal article" date="2021" name="Nat. Commun.">
        <title>Genetic determinants of endophytism in the Arabidopsis root mycobiome.</title>
        <authorList>
            <person name="Mesny F."/>
            <person name="Miyauchi S."/>
            <person name="Thiergart T."/>
            <person name="Pickel B."/>
            <person name="Atanasova L."/>
            <person name="Karlsson M."/>
            <person name="Huettel B."/>
            <person name="Barry K.W."/>
            <person name="Haridas S."/>
            <person name="Chen C."/>
            <person name="Bauer D."/>
            <person name="Andreopoulos W."/>
            <person name="Pangilinan J."/>
            <person name="LaButti K."/>
            <person name="Riley R."/>
            <person name="Lipzen A."/>
            <person name="Clum A."/>
            <person name="Drula E."/>
            <person name="Henrissat B."/>
            <person name="Kohler A."/>
            <person name="Grigoriev I.V."/>
            <person name="Martin F.M."/>
            <person name="Hacquard S."/>
        </authorList>
    </citation>
    <scope>NUCLEOTIDE SEQUENCE</scope>
    <source>
        <strain evidence="21">MPI-CAGE-CH-0235</strain>
    </source>
</reference>
<keyword evidence="10 17" id="KW-0521">NADP</keyword>
<comment type="caution">
    <text evidence="21">The sequence shown here is derived from an EMBL/GenBank/DDBJ whole genome shotgun (WGS) entry which is preliminary data.</text>
</comment>
<dbReference type="Gene3D" id="3.40.50.360">
    <property type="match status" value="1"/>
</dbReference>
<dbReference type="CDD" id="cd06206">
    <property type="entry name" value="bifunctional_CYPOR"/>
    <property type="match status" value="1"/>
</dbReference>
<dbReference type="Gene3D" id="3.40.50.80">
    <property type="entry name" value="Nucleotide-binding domain of ferredoxin-NADP reductase (FNR) module"/>
    <property type="match status" value="1"/>
</dbReference>
<dbReference type="InterPro" id="IPR017972">
    <property type="entry name" value="Cyt_P450_CS"/>
</dbReference>
<dbReference type="InterPro" id="IPR003097">
    <property type="entry name" value="CysJ-like_FAD-binding"/>
</dbReference>
<dbReference type="InterPro" id="IPR017938">
    <property type="entry name" value="Riboflavin_synthase-like_b-brl"/>
</dbReference>
<dbReference type="SUPFAM" id="SSF52343">
    <property type="entry name" value="Ferredoxin reductase-like, C-terminal NADP-linked domain"/>
    <property type="match status" value="1"/>
</dbReference>
<dbReference type="Pfam" id="PF00175">
    <property type="entry name" value="NAD_binding_1"/>
    <property type="match status" value="1"/>
</dbReference>
<evidence type="ECO:0000256" key="17">
    <source>
        <dbReference type="PIRNR" id="PIRNR000209"/>
    </source>
</evidence>
<evidence type="ECO:0000259" key="20">
    <source>
        <dbReference type="PROSITE" id="PS51384"/>
    </source>
</evidence>
<evidence type="ECO:0000259" key="19">
    <source>
        <dbReference type="PROSITE" id="PS50902"/>
    </source>
</evidence>
<comment type="similarity">
    <text evidence="3 17">In the N-terminal section; belongs to the cytochrome P450 family.</text>
</comment>
<comment type="cofactor">
    <cofactor evidence="1 17 18">
        <name>heme</name>
        <dbReference type="ChEBI" id="CHEBI:30413"/>
    </cofactor>
</comment>
<dbReference type="Pfam" id="PF00258">
    <property type="entry name" value="Flavodoxin_1"/>
    <property type="match status" value="1"/>
</dbReference>
<evidence type="ECO:0000256" key="8">
    <source>
        <dbReference type="ARBA" id="ARBA00022723"/>
    </source>
</evidence>
<evidence type="ECO:0000256" key="7">
    <source>
        <dbReference type="ARBA" id="ARBA00022643"/>
    </source>
</evidence>
<keyword evidence="6 17" id="KW-0285">Flavoprotein</keyword>
<dbReference type="EMBL" id="JAGPNK010000007">
    <property type="protein sequence ID" value="KAH7318103.1"/>
    <property type="molecule type" value="Genomic_DNA"/>
</dbReference>
<keyword evidence="9 17" id="KW-0274">FAD</keyword>
<dbReference type="PROSITE" id="PS00086">
    <property type="entry name" value="CYTOCHROME_P450"/>
    <property type="match status" value="1"/>
</dbReference>
<dbReference type="PROSITE" id="PS51384">
    <property type="entry name" value="FAD_FR"/>
    <property type="match status" value="1"/>
</dbReference>
<evidence type="ECO:0000256" key="10">
    <source>
        <dbReference type="ARBA" id="ARBA00022857"/>
    </source>
</evidence>
<dbReference type="FunFam" id="3.40.50.80:FF:000031">
    <property type="entry name" value="Bifunctional cytochrome P450/NADPH--P450 reductase"/>
    <property type="match status" value="1"/>
</dbReference>
<evidence type="ECO:0000256" key="3">
    <source>
        <dbReference type="ARBA" id="ARBA00010018"/>
    </source>
</evidence>
<feature type="binding site" description="axial binding residue" evidence="18">
    <location>
        <position position="407"/>
    </location>
    <ligand>
        <name>heme</name>
        <dbReference type="ChEBI" id="CHEBI:30413"/>
    </ligand>
    <ligandPart>
        <name>Fe</name>
        <dbReference type="ChEBI" id="CHEBI:18248"/>
    </ligandPart>
</feature>
<dbReference type="InterPro" id="IPR001433">
    <property type="entry name" value="OxRdtase_FAD/NAD-bd"/>
</dbReference>
<evidence type="ECO:0000256" key="6">
    <source>
        <dbReference type="ARBA" id="ARBA00022630"/>
    </source>
</evidence>
<dbReference type="GO" id="GO:0020037">
    <property type="term" value="F:heme binding"/>
    <property type="evidence" value="ECO:0007669"/>
    <property type="project" value="UniProtKB-UniRule"/>
</dbReference>
<dbReference type="PRINTS" id="PR00385">
    <property type="entry name" value="P450"/>
</dbReference>
<dbReference type="CDD" id="cd11068">
    <property type="entry name" value="CYP120A1"/>
    <property type="match status" value="1"/>
</dbReference>
<evidence type="ECO:0000313" key="21">
    <source>
        <dbReference type="EMBL" id="KAH7318103.1"/>
    </source>
</evidence>
<dbReference type="Proteomes" id="UP000813444">
    <property type="component" value="Unassembled WGS sequence"/>
</dbReference>
<evidence type="ECO:0000256" key="14">
    <source>
        <dbReference type="ARBA" id="ARBA00023033"/>
    </source>
</evidence>
<comment type="catalytic activity">
    <reaction evidence="15 17">
        <text>an organic molecule + reduced [NADPH--hemoprotein reductase] + O2 = an alcohol + oxidized [NADPH--hemoprotein reductase] + H2O + H(+)</text>
        <dbReference type="Rhea" id="RHEA:17149"/>
        <dbReference type="Rhea" id="RHEA-COMP:11964"/>
        <dbReference type="Rhea" id="RHEA-COMP:11965"/>
        <dbReference type="ChEBI" id="CHEBI:15377"/>
        <dbReference type="ChEBI" id="CHEBI:15378"/>
        <dbReference type="ChEBI" id="CHEBI:15379"/>
        <dbReference type="ChEBI" id="CHEBI:30879"/>
        <dbReference type="ChEBI" id="CHEBI:57618"/>
        <dbReference type="ChEBI" id="CHEBI:58210"/>
        <dbReference type="ChEBI" id="CHEBI:142491"/>
        <dbReference type="EC" id="1.14.14.1"/>
    </reaction>
</comment>
<evidence type="ECO:0000256" key="5">
    <source>
        <dbReference type="ARBA" id="ARBA00022617"/>
    </source>
</evidence>
<dbReference type="SUPFAM" id="SSF52218">
    <property type="entry name" value="Flavoproteins"/>
    <property type="match status" value="1"/>
</dbReference>
<dbReference type="Gene3D" id="1.10.630.10">
    <property type="entry name" value="Cytochrome P450"/>
    <property type="match status" value="1"/>
</dbReference>
<dbReference type="AlphaFoldDB" id="A0A8K0SU72"/>
<dbReference type="InterPro" id="IPR002401">
    <property type="entry name" value="Cyt_P450_E_grp-I"/>
</dbReference>
<dbReference type="GO" id="GO:0005506">
    <property type="term" value="F:iron ion binding"/>
    <property type="evidence" value="ECO:0007669"/>
    <property type="project" value="UniProtKB-UniRule"/>
</dbReference>
<dbReference type="PIRSF" id="PIRSF000209">
    <property type="entry name" value="Bifunctional_P450_P450R"/>
    <property type="match status" value="1"/>
</dbReference>
<protein>
    <recommendedName>
        <fullName evidence="17">Bifunctional cytochrome P450/NADPH--P450 reductase</fullName>
    </recommendedName>
    <domain>
        <recommendedName>
            <fullName evidence="17">Cytochrome P450</fullName>
            <ecNumber evidence="17">1.14.14.1</ecNumber>
        </recommendedName>
    </domain>
    <domain>
        <recommendedName>
            <fullName evidence="17">NADPH--cytochrome P450 reductase</fullName>
            <ecNumber evidence="17">1.6.2.4</ecNumber>
        </recommendedName>
    </domain>
</protein>
<dbReference type="FunFam" id="2.40.30.10:FF:000198">
    <property type="entry name" value="Bifunctional cytochrome P450/NADPH--P450 reductase"/>
    <property type="match status" value="1"/>
</dbReference>
<dbReference type="InterPro" id="IPR023173">
    <property type="entry name" value="NADPH_Cyt_P450_Rdtase_alpha"/>
</dbReference>
<dbReference type="InterPro" id="IPR017927">
    <property type="entry name" value="FAD-bd_FR_type"/>
</dbReference>
<dbReference type="SUPFAM" id="SSF48264">
    <property type="entry name" value="Cytochrome P450"/>
    <property type="match status" value="1"/>
</dbReference>
<accession>A0A8K0SU72</accession>
<evidence type="ECO:0000256" key="11">
    <source>
        <dbReference type="ARBA" id="ARBA00022982"/>
    </source>
</evidence>
<feature type="domain" description="FAD-binding FR-type" evidence="20">
    <location>
        <begin position="675"/>
        <end position="906"/>
    </location>
</feature>
<dbReference type="InterPro" id="IPR023206">
    <property type="entry name" value="Bifunctional_P450_P450_red"/>
</dbReference>
<gene>
    <name evidence="21" type="ORF">B0I35DRAFT_353536</name>
</gene>
<dbReference type="Pfam" id="PF00067">
    <property type="entry name" value="p450"/>
    <property type="match status" value="1"/>
</dbReference>
<evidence type="ECO:0000256" key="16">
    <source>
        <dbReference type="ARBA" id="ARBA00049342"/>
    </source>
</evidence>
<dbReference type="PRINTS" id="PR00463">
    <property type="entry name" value="EP450I"/>
</dbReference>
<sequence>MAETVPIPEPAGLPLLGHALSMDKSSPLKSMVKFADEMGPIYRLRFPGRQVIFISSQELVNEVSDERRFRKNANATLTEVRNGVHDGLFTARYGEENWGIAHRVLMPAFGPLPIRTMFEEMHDIATQLALKWARYGPDNYIQVTDDFTRLALDTIALCSMGYRFNSYYSPTMHPFIQAMGDFLSESMARANRVPMPGVIYHSRDSKYHADIEILRTTARGVLEERRRRPSDRKDLLTAMLDGVDPQTGRKMTDESIMDNLITFLVAGHETTSGMLSFAFYQLMTHPDEYRKAQEEVDSVVGKGVITVDHVSKLPRIAAILRETLRINATIPVYTVSSIEDTVIGGKYAVKKDENIALLLAKSQVDPTVFGPDATEFKPERMLDANFERLSREFPNNWKAFGNGTRACIGRPFAWQEALLVMAMLLQNFDFELEGGYQFDIHQTITIKPKGLRMKARLRDGLTPTQLERRLAGLSPGQTAAVPGKTVAPAAAGGADGEPLTILYGSNSGTCEALAQRIATDATSHGFSAKMVASLDTCTDKLPKDQPVVIVTASYEGQPPDNARGFVSWLTGLDKETSPLEGVSYAVFGCGHRDWTQTFHRVPKLVDDTLEEMGAKRLVPLGLADAGGSELFSDFETWADDTFWPALQSKYGTDDAAAAPGIRVAVTKPRSLNLRQEVKEATVVSTATLTKGGEADHTKKHIELRLPEGATYRPGDYLAVLPINPSETVRRAMRLFKLPWDAHLSITADGPTSLPTESSIPAYEVLSSYVELSHPATKKNLLVLAEAADKKEVASELERLAGDAYVEEVSTKRISVLDVLERFASVELPIGAFLSMMPPMRVRQYSISSSPLQNPGHATITFSVLNEPSFSGQGSHIGVATWYLSSLTAGDTLQVAVRPSHASFSIPDDVATTPMLCVAAGTGLAPFRAFMQQRALLKAQGKTLAPALLFFGCRSPDTDDLFADEFAAWEAQGVVTVRRAYSRAQEHSEGCKYVGDRVWREREEVQELWRKGAKVYVCGSKKVSKAVEDIMMKMRQEEKEGESEEAAQDWFSSLRNVRYVTDVFD</sequence>
<dbReference type="InterPro" id="IPR008254">
    <property type="entry name" value="Flavodoxin/NO_synth"/>
</dbReference>
<dbReference type="InterPro" id="IPR001128">
    <property type="entry name" value="Cyt_P450"/>
</dbReference>
<dbReference type="OrthoDB" id="1470350at2759"/>
<keyword evidence="7 17" id="KW-0288">FMN</keyword>
<proteinExistence type="inferred from homology"/>
<evidence type="ECO:0000256" key="12">
    <source>
        <dbReference type="ARBA" id="ARBA00023002"/>
    </source>
</evidence>
<evidence type="ECO:0000256" key="2">
    <source>
        <dbReference type="ARBA" id="ARBA00004685"/>
    </source>
</evidence>
<dbReference type="EC" id="1.14.14.1" evidence="17"/>
<keyword evidence="22" id="KW-1185">Reference proteome</keyword>
<organism evidence="21 22">
    <name type="scientific">Stachybotrys elegans</name>
    <dbReference type="NCBI Taxonomy" id="80388"/>
    <lineage>
        <taxon>Eukaryota</taxon>
        <taxon>Fungi</taxon>
        <taxon>Dikarya</taxon>
        <taxon>Ascomycota</taxon>
        <taxon>Pezizomycotina</taxon>
        <taxon>Sordariomycetes</taxon>
        <taxon>Hypocreomycetidae</taxon>
        <taxon>Hypocreales</taxon>
        <taxon>Stachybotryaceae</taxon>
        <taxon>Stachybotrys</taxon>
    </lineage>
</organism>
<feature type="domain" description="Flavodoxin-like" evidence="19">
    <location>
        <begin position="499"/>
        <end position="642"/>
    </location>
</feature>
<dbReference type="EC" id="1.6.2.4" evidence="17"/>
<dbReference type="InterPro" id="IPR036396">
    <property type="entry name" value="Cyt_P450_sf"/>
</dbReference>
<dbReference type="PANTHER" id="PTHR19384:SF127">
    <property type="entry name" value="BIFUNCTIONAL CYTOCHROME P450_NADPH--P450 REDUCTASE"/>
    <property type="match status" value="1"/>
</dbReference>
<evidence type="ECO:0000256" key="15">
    <source>
        <dbReference type="ARBA" id="ARBA00047827"/>
    </source>
</evidence>
<evidence type="ECO:0000256" key="18">
    <source>
        <dbReference type="PIRSR" id="PIRSR000209-1"/>
    </source>
</evidence>
<dbReference type="PANTHER" id="PTHR19384">
    <property type="entry name" value="NITRIC OXIDE SYNTHASE-RELATED"/>
    <property type="match status" value="1"/>
</dbReference>
<evidence type="ECO:0000256" key="4">
    <source>
        <dbReference type="ARBA" id="ARBA00022448"/>
    </source>
</evidence>
<keyword evidence="4 17" id="KW-0813">Transport</keyword>
<keyword evidence="12 17" id="KW-0560">Oxidoreductase</keyword>
<dbReference type="GO" id="GO:0003958">
    <property type="term" value="F:NADPH-hemoprotein reductase activity"/>
    <property type="evidence" value="ECO:0007669"/>
    <property type="project" value="UniProtKB-UniRule"/>
</dbReference>
<dbReference type="GO" id="GO:0005829">
    <property type="term" value="C:cytosol"/>
    <property type="evidence" value="ECO:0007669"/>
    <property type="project" value="TreeGrafter"/>
</dbReference>
<dbReference type="GO" id="GO:0070330">
    <property type="term" value="F:aromatase activity"/>
    <property type="evidence" value="ECO:0007669"/>
    <property type="project" value="UniProtKB-UniRule"/>
</dbReference>
<dbReference type="InterPro" id="IPR029039">
    <property type="entry name" value="Flavoprotein-like_sf"/>
</dbReference>
<dbReference type="InterPro" id="IPR039261">
    <property type="entry name" value="FNR_nucleotide-bd"/>
</dbReference>
<dbReference type="Pfam" id="PF00667">
    <property type="entry name" value="FAD_binding_1"/>
    <property type="match status" value="1"/>
</dbReference>
<keyword evidence="13 17" id="KW-0408">Iron</keyword>